<organism evidence="6">
    <name type="scientific">Parabacteroides distasonis</name>
    <dbReference type="NCBI Taxonomy" id="823"/>
    <lineage>
        <taxon>Bacteria</taxon>
        <taxon>Pseudomonadati</taxon>
        <taxon>Bacteroidota</taxon>
        <taxon>Bacteroidia</taxon>
        <taxon>Bacteroidales</taxon>
        <taxon>Tannerellaceae</taxon>
        <taxon>Parabacteroides</taxon>
    </lineage>
</organism>
<gene>
    <name evidence="6" type="primary">wbpD_2</name>
    <name evidence="6" type="ORF">PDLFYP31_04342</name>
</gene>
<keyword evidence="4 6" id="KW-0012">Acyltransferase</keyword>
<dbReference type="EC" id="2.3.1.201" evidence="6"/>
<dbReference type="GO" id="GO:0016746">
    <property type="term" value="F:acyltransferase activity"/>
    <property type="evidence" value="ECO:0007669"/>
    <property type="project" value="UniProtKB-KW"/>
</dbReference>
<dbReference type="EMBL" id="CACRUW010000043">
    <property type="protein sequence ID" value="VYU79787.1"/>
    <property type="molecule type" value="Genomic_DNA"/>
</dbReference>
<feature type="domain" description="Cupin fold metalloprotein WbuC cupin" evidence="5">
    <location>
        <begin position="4"/>
        <end position="86"/>
    </location>
</feature>
<dbReference type="InterPro" id="IPR050179">
    <property type="entry name" value="Trans_hexapeptide_repeat"/>
</dbReference>
<dbReference type="InterPro" id="IPR014710">
    <property type="entry name" value="RmlC-like_jellyroll"/>
</dbReference>
<dbReference type="Pfam" id="PF14602">
    <property type="entry name" value="Hexapep_2"/>
    <property type="match status" value="1"/>
</dbReference>
<sequence length="320" mass="35579">MKIIDSTLLNTVSEQAKTNSRLRMNYNFHKQMDEPVQRLLNALEPNTYLPPHRHLQAQKQEIFLVLRGSVLTFLFDDKGTITQIHEINPAKGVFGMEIEPDIWHSFIILETNTVIYEIKQGPFAPIDPKDMAPWAPKPQETEAAQNYIQELLSAYQPQYIIHPTAEVAPSATIGNKTIIENHTIIGENAKIGEQCKIHRNIYVDNDVQIGNKVKIQDNVMIPHGVTIEDGVFIGPGVAFTNDKWPRSITEDGELKTSEDWVCSETIVKYGASIGANATIVCGITIGEWAMIGAGAVVTKDVPAHAIVIGNPGRIINQKVR</sequence>
<dbReference type="SUPFAM" id="SSF51182">
    <property type="entry name" value="RmlC-like cupins"/>
    <property type="match status" value="1"/>
</dbReference>
<dbReference type="PANTHER" id="PTHR43300:SF4">
    <property type="entry name" value="ACYL-[ACYL-CARRIER-PROTEIN]--UDP-N-ACETYLGLUCOSAMINE O-ACYLTRANSFERASE"/>
    <property type="match status" value="1"/>
</dbReference>
<dbReference type="PANTHER" id="PTHR43300">
    <property type="entry name" value="ACETYLTRANSFERASE"/>
    <property type="match status" value="1"/>
</dbReference>
<dbReference type="CDD" id="cd07005">
    <property type="entry name" value="cupin_WbuC-like"/>
    <property type="match status" value="1"/>
</dbReference>
<dbReference type="CDD" id="cd03358">
    <property type="entry name" value="LbH_WxcM_N_like"/>
    <property type="match status" value="1"/>
</dbReference>
<evidence type="ECO:0000256" key="4">
    <source>
        <dbReference type="ARBA" id="ARBA00023315"/>
    </source>
</evidence>
<dbReference type="InterPro" id="IPR018357">
    <property type="entry name" value="Hexapep_transf_CS"/>
</dbReference>
<dbReference type="Pfam" id="PF00132">
    <property type="entry name" value="Hexapep"/>
    <property type="match status" value="1"/>
</dbReference>
<evidence type="ECO:0000256" key="3">
    <source>
        <dbReference type="ARBA" id="ARBA00022737"/>
    </source>
</evidence>
<name>A0A6N3HSD1_PARDI</name>
<dbReference type="InterPro" id="IPR011051">
    <property type="entry name" value="RmlC_Cupin_sf"/>
</dbReference>
<keyword evidence="2 6" id="KW-0808">Transferase</keyword>
<dbReference type="Pfam" id="PF19480">
    <property type="entry name" value="DUF6016"/>
    <property type="match status" value="1"/>
</dbReference>
<evidence type="ECO:0000256" key="2">
    <source>
        <dbReference type="ARBA" id="ARBA00022679"/>
    </source>
</evidence>
<dbReference type="SUPFAM" id="SSF51161">
    <property type="entry name" value="Trimeric LpxA-like enzymes"/>
    <property type="match status" value="1"/>
</dbReference>
<evidence type="ECO:0000313" key="6">
    <source>
        <dbReference type="EMBL" id="VYU79787.1"/>
    </source>
</evidence>
<protein>
    <submittedName>
        <fullName evidence="6">UDP-2-acetamido-3-amino-2,3-dideoxy-D-glucuronate N-acetyltransferase</fullName>
        <ecNumber evidence="6">2.3.1.201</ecNumber>
    </submittedName>
</protein>
<keyword evidence="3" id="KW-0677">Repeat</keyword>
<dbReference type="AlphaFoldDB" id="A0A6N3HSD1"/>
<dbReference type="Gene3D" id="2.160.10.10">
    <property type="entry name" value="Hexapeptide repeat proteins"/>
    <property type="match status" value="1"/>
</dbReference>
<accession>A0A6N3HSD1</accession>
<evidence type="ECO:0000259" key="5">
    <source>
        <dbReference type="Pfam" id="PF19480"/>
    </source>
</evidence>
<dbReference type="Gene3D" id="2.60.120.10">
    <property type="entry name" value="Jelly Rolls"/>
    <property type="match status" value="1"/>
</dbReference>
<dbReference type="InterPro" id="IPR027565">
    <property type="entry name" value="Cupin_WbuC"/>
</dbReference>
<dbReference type="InterPro" id="IPR001451">
    <property type="entry name" value="Hexapep"/>
</dbReference>
<reference evidence="6" key="1">
    <citation type="submission" date="2019-11" db="EMBL/GenBank/DDBJ databases">
        <authorList>
            <person name="Feng L."/>
        </authorList>
    </citation>
    <scope>NUCLEOTIDE SEQUENCE</scope>
    <source>
        <strain evidence="6">PdistasonisLFYP31</strain>
    </source>
</reference>
<dbReference type="PROSITE" id="PS00101">
    <property type="entry name" value="HEXAPEP_TRANSFERASES"/>
    <property type="match status" value="1"/>
</dbReference>
<evidence type="ECO:0000256" key="1">
    <source>
        <dbReference type="ARBA" id="ARBA00007274"/>
    </source>
</evidence>
<proteinExistence type="inferred from homology"/>
<dbReference type="InterPro" id="IPR011004">
    <property type="entry name" value="Trimer_LpxA-like_sf"/>
</dbReference>
<comment type="similarity">
    <text evidence="1">Belongs to the transferase hexapeptide repeat family.</text>
</comment>
<dbReference type="InterPro" id="IPR046058">
    <property type="entry name" value="WbuC_cupin"/>
</dbReference>
<dbReference type="NCBIfam" id="TIGR04366">
    <property type="entry name" value="cupin_WbuC"/>
    <property type="match status" value="1"/>
</dbReference>